<dbReference type="GO" id="GO:0003700">
    <property type="term" value="F:DNA-binding transcription factor activity"/>
    <property type="evidence" value="ECO:0007669"/>
    <property type="project" value="InterPro"/>
</dbReference>
<dbReference type="InterPro" id="IPR036388">
    <property type="entry name" value="WH-like_DNA-bd_sf"/>
</dbReference>
<reference evidence="3 4" key="1">
    <citation type="submission" date="2019-10" db="EMBL/GenBank/DDBJ databases">
        <title>Whole genome shotgun sequence of Acrocarpospora macrocephala NBRC 16266.</title>
        <authorList>
            <person name="Ichikawa N."/>
            <person name="Kimura A."/>
            <person name="Kitahashi Y."/>
            <person name="Komaki H."/>
            <person name="Oguchi A."/>
        </authorList>
    </citation>
    <scope>NUCLEOTIDE SEQUENCE [LARGE SCALE GENOMIC DNA]</scope>
    <source>
        <strain evidence="3 4">NBRC 16266</strain>
    </source>
</reference>
<name>A0A5M3X3F9_9ACTN</name>
<dbReference type="Pfam" id="PF12840">
    <property type="entry name" value="HTH_20"/>
    <property type="match status" value="1"/>
</dbReference>
<dbReference type="Proteomes" id="UP000331127">
    <property type="component" value="Unassembled WGS sequence"/>
</dbReference>
<dbReference type="AlphaFoldDB" id="A0A5M3X3F9"/>
<dbReference type="InterPro" id="IPR011991">
    <property type="entry name" value="ArsR-like_HTH"/>
</dbReference>
<comment type="caution">
    <text evidence="3">The sequence shown here is derived from an EMBL/GenBank/DDBJ whole genome shotgun (WGS) entry which is preliminary data.</text>
</comment>
<protein>
    <submittedName>
        <fullName evidence="3">Transcriptional regulator</fullName>
    </submittedName>
</protein>
<sequence length="216" mass="24239">MHTYPCIMTEPLQPREVRDVEELRTLAHPMRQRILHHLRQAGPATSTTLARDLGENSGIMSYHLRLLAGHGFVREVAGRGQGRERWWEVSPEPVWIPRQGLSVEAQAELSGLQPAGWAEALEGFGRFRAARQDMGEWGRGTWALQHTRLTLTREEAGRLITDQQELIGRYQRETGDAPAGTRTVVFGFLTYPEPSPGDDAAREDSDRPGNPAEPDK</sequence>
<accession>A0A5M3X3F9</accession>
<gene>
    <name evidence="3" type="ORF">Amac_087630</name>
</gene>
<dbReference type="SMART" id="SM00418">
    <property type="entry name" value="HTH_ARSR"/>
    <property type="match status" value="1"/>
</dbReference>
<keyword evidence="4" id="KW-1185">Reference proteome</keyword>
<evidence type="ECO:0000313" key="4">
    <source>
        <dbReference type="Proteomes" id="UP000331127"/>
    </source>
</evidence>
<evidence type="ECO:0000256" key="1">
    <source>
        <dbReference type="SAM" id="MobiDB-lite"/>
    </source>
</evidence>
<proteinExistence type="predicted"/>
<feature type="region of interest" description="Disordered" evidence="1">
    <location>
        <begin position="189"/>
        <end position="216"/>
    </location>
</feature>
<dbReference type="SUPFAM" id="SSF46785">
    <property type="entry name" value="Winged helix' DNA-binding domain"/>
    <property type="match status" value="1"/>
</dbReference>
<evidence type="ECO:0000313" key="3">
    <source>
        <dbReference type="EMBL" id="GES15166.1"/>
    </source>
</evidence>
<dbReference type="EMBL" id="BLAE01000071">
    <property type="protein sequence ID" value="GES15166.1"/>
    <property type="molecule type" value="Genomic_DNA"/>
</dbReference>
<dbReference type="InterPro" id="IPR036390">
    <property type="entry name" value="WH_DNA-bd_sf"/>
</dbReference>
<dbReference type="Gene3D" id="1.10.10.10">
    <property type="entry name" value="Winged helix-like DNA-binding domain superfamily/Winged helix DNA-binding domain"/>
    <property type="match status" value="1"/>
</dbReference>
<dbReference type="InterPro" id="IPR001845">
    <property type="entry name" value="HTH_ArsR_DNA-bd_dom"/>
</dbReference>
<feature type="domain" description="HTH arsR-type" evidence="2">
    <location>
        <begin position="21"/>
        <end position="103"/>
    </location>
</feature>
<evidence type="ECO:0000259" key="2">
    <source>
        <dbReference type="SMART" id="SM00418"/>
    </source>
</evidence>
<dbReference type="CDD" id="cd00090">
    <property type="entry name" value="HTH_ARSR"/>
    <property type="match status" value="1"/>
</dbReference>
<feature type="compositionally biased region" description="Basic and acidic residues" evidence="1">
    <location>
        <begin position="199"/>
        <end position="216"/>
    </location>
</feature>
<organism evidence="3 4">
    <name type="scientific">Acrocarpospora macrocephala</name>
    <dbReference type="NCBI Taxonomy" id="150177"/>
    <lineage>
        <taxon>Bacteria</taxon>
        <taxon>Bacillati</taxon>
        <taxon>Actinomycetota</taxon>
        <taxon>Actinomycetes</taxon>
        <taxon>Streptosporangiales</taxon>
        <taxon>Streptosporangiaceae</taxon>
        <taxon>Acrocarpospora</taxon>
    </lineage>
</organism>